<name>A0A2T0X8W7_9RHOB</name>
<feature type="domain" description="Phospholipid/glycerol acyltransferase" evidence="4">
    <location>
        <begin position="44"/>
        <end position="168"/>
    </location>
</feature>
<reference evidence="5 6" key="1">
    <citation type="submission" date="2018-03" db="EMBL/GenBank/DDBJ databases">
        <title>Genomic Encyclopedia of Archaeal and Bacterial Type Strains, Phase II (KMG-II): from individual species to whole genera.</title>
        <authorList>
            <person name="Goeker M."/>
        </authorList>
    </citation>
    <scope>NUCLEOTIDE SEQUENCE [LARGE SCALE GENOMIC DNA]</scope>
    <source>
        <strain evidence="5 6">DSM 29318</strain>
    </source>
</reference>
<dbReference type="AlphaFoldDB" id="A0A2T0X8W7"/>
<dbReference type="InterPro" id="IPR002123">
    <property type="entry name" value="Plipid/glycerol_acylTrfase"/>
</dbReference>
<dbReference type="GO" id="GO:0003841">
    <property type="term" value="F:1-acylglycerol-3-phosphate O-acyltransferase activity"/>
    <property type="evidence" value="ECO:0007669"/>
    <property type="project" value="TreeGrafter"/>
</dbReference>
<evidence type="ECO:0000313" key="5">
    <source>
        <dbReference type="EMBL" id="PRY95355.1"/>
    </source>
</evidence>
<dbReference type="PANTHER" id="PTHR10434:SF11">
    <property type="entry name" value="1-ACYL-SN-GLYCEROL-3-PHOSPHATE ACYLTRANSFERASE"/>
    <property type="match status" value="1"/>
</dbReference>
<dbReference type="SUPFAM" id="SSF69593">
    <property type="entry name" value="Glycerol-3-phosphate (1)-acyltransferase"/>
    <property type="match status" value="1"/>
</dbReference>
<proteinExistence type="predicted"/>
<dbReference type="EMBL" id="PVTT01000001">
    <property type="protein sequence ID" value="PRY95355.1"/>
    <property type="molecule type" value="Genomic_DNA"/>
</dbReference>
<comment type="caution">
    <text evidence="5">The sequence shown here is derived from an EMBL/GenBank/DDBJ whole genome shotgun (WGS) entry which is preliminary data.</text>
</comment>
<evidence type="ECO:0000259" key="4">
    <source>
        <dbReference type="SMART" id="SM00563"/>
    </source>
</evidence>
<dbReference type="Proteomes" id="UP000238801">
    <property type="component" value="Unassembled WGS sequence"/>
</dbReference>
<accession>A0A2T0X8W7</accession>
<dbReference type="GO" id="GO:0006654">
    <property type="term" value="P:phosphatidic acid biosynthetic process"/>
    <property type="evidence" value="ECO:0007669"/>
    <property type="project" value="TreeGrafter"/>
</dbReference>
<keyword evidence="2 5" id="KW-0808">Transferase</keyword>
<dbReference type="Pfam" id="PF01553">
    <property type="entry name" value="Acyltransferase"/>
    <property type="match status" value="1"/>
</dbReference>
<evidence type="ECO:0000256" key="1">
    <source>
        <dbReference type="ARBA" id="ARBA00005189"/>
    </source>
</evidence>
<keyword evidence="6" id="KW-1185">Reference proteome</keyword>
<evidence type="ECO:0000313" key="6">
    <source>
        <dbReference type="Proteomes" id="UP000238801"/>
    </source>
</evidence>
<dbReference type="PANTHER" id="PTHR10434">
    <property type="entry name" value="1-ACYL-SN-GLYCEROL-3-PHOSPHATE ACYLTRANSFERASE"/>
    <property type="match status" value="1"/>
</dbReference>
<organism evidence="5 6">
    <name type="scientific">Hasllibacter halocynthiae</name>
    <dbReference type="NCBI Taxonomy" id="595589"/>
    <lineage>
        <taxon>Bacteria</taxon>
        <taxon>Pseudomonadati</taxon>
        <taxon>Pseudomonadota</taxon>
        <taxon>Alphaproteobacteria</taxon>
        <taxon>Rhodobacterales</taxon>
        <taxon>Roseobacteraceae</taxon>
        <taxon>Hasllibacter</taxon>
    </lineage>
</organism>
<keyword evidence="3 5" id="KW-0012">Acyltransferase</keyword>
<gene>
    <name evidence="5" type="ORF">BCF33_0973</name>
</gene>
<dbReference type="SMART" id="SM00563">
    <property type="entry name" value="PlsC"/>
    <property type="match status" value="1"/>
</dbReference>
<evidence type="ECO:0000256" key="3">
    <source>
        <dbReference type="ARBA" id="ARBA00023315"/>
    </source>
</evidence>
<dbReference type="CDD" id="cd07989">
    <property type="entry name" value="LPLAT_AGPAT-like"/>
    <property type="match status" value="1"/>
</dbReference>
<dbReference type="RefSeq" id="WP_245883724.1">
    <property type="nucleotide sequence ID" value="NZ_PVTT01000001.1"/>
</dbReference>
<evidence type="ECO:0000256" key="2">
    <source>
        <dbReference type="ARBA" id="ARBA00022679"/>
    </source>
</evidence>
<comment type="pathway">
    <text evidence="1">Lipid metabolism.</text>
</comment>
<protein>
    <submittedName>
        <fullName evidence="5">Acyltransferase-like protein</fullName>
    </submittedName>
</protein>
<sequence length="220" mass="24467">MRRAAGVLRDLAAFLAGRAIALVMRLFAAPRTVWVQGGPLARQRIYFANHTSNADLPLIWTVLPPDLRVRTRPVAAADYWLKGPVRAFFGRDVFGAVLVERRPEARGEGEDPMATIRAALDRGDSLIIFPEGRRNETVKKLLPLKAGLFNMALSHPEVELVPVWIENLNKMMPRGEVVPIPLISTIAFGRPMQRAEGEGKDDFLARAREALLALRERATS</sequence>